<evidence type="ECO:0000313" key="1">
    <source>
        <dbReference type="EMBL" id="KAJ5138962.1"/>
    </source>
</evidence>
<organism evidence="1 2">
    <name type="scientific">Penicillium bovifimosum</name>
    <dbReference type="NCBI Taxonomy" id="126998"/>
    <lineage>
        <taxon>Eukaryota</taxon>
        <taxon>Fungi</taxon>
        <taxon>Dikarya</taxon>
        <taxon>Ascomycota</taxon>
        <taxon>Pezizomycotina</taxon>
        <taxon>Eurotiomycetes</taxon>
        <taxon>Eurotiomycetidae</taxon>
        <taxon>Eurotiales</taxon>
        <taxon>Aspergillaceae</taxon>
        <taxon>Penicillium</taxon>
    </lineage>
</organism>
<dbReference type="AlphaFoldDB" id="A0A9W9H5D1"/>
<dbReference type="RefSeq" id="XP_056523611.1">
    <property type="nucleotide sequence ID" value="XM_056664554.1"/>
</dbReference>
<sequence>MGSWRSRYPGLSQTSRRLDGTDKLLFDLDDAVQEDFTLALPPTDRVSEAEVLTLLGLQLLILALETRAEDTQYTHDPMLAANQACRMWTPKHSSTEGSDSGKV</sequence>
<name>A0A9W9H5D1_9EURO</name>
<evidence type="ECO:0000313" key="2">
    <source>
        <dbReference type="Proteomes" id="UP001149079"/>
    </source>
</evidence>
<gene>
    <name evidence="1" type="ORF">N7515_003810</name>
</gene>
<dbReference type="EMBL" id="JAPQKL010000003">
    <property type="protein sequence ID" value="KAJ5138962.1"/>
    <property type="molecule type" value="Genomic_DNA"/>
</dbReference>
<reference evidence="1" key="2">
    <citation type="journal article" date="2023" name="IMA Fungus">
        <title>Comparative genomic study of the Penicillium genus elucidates a diverse pangenome and 15 lateral gene transfer events.</title>
        <authorList>
            <person name="Petersen C."/>
            <person name="Sorensen T."/>
            <person name="Nielsen M.R."/>
            <person name="Sondergaard T.E."/>
            <person name="Sorensen J.L."/>
            <person name="Fitzpatrick D.A."/>
            <person name="Frisvad J.C."/>
            <person name="Nielsen K.L."/>
        </authorList>
    </citation>
    <scope>NUCLEOTIDE SEQUENCE</scope>
    <source>
        <strain evidence="1">IBT 22155</strain>
    </source>
</reference>
<proteinExistence type="predicted"/>
<protein>
    <submittedName>
        <fullName evidence="1">Uncharacterized protein</fullName>
    </submittedName>
</protein>
<reference evidence="1" key="1">
    <citation type="submission" date="2022-11" db="EMBL/GenBank/DDBJ databases">
        <authorList>
            <person name="Petersen C."/>
        </authorList>
    </citation>
    <scope>NUCLEOTIDE SEQUENCE</scope>
    <source>
        <strain evidence="1">IBT 22155</strain>
    </source>
</reference>
<accession>A0A9W9H5D1</accession>
<dbReference type="GeneID" id="81403724"/>
<dbReference type="Proteomes" id="UP001149079">
    <property type="component" value="Unassembled WGS sequence"/>
</dbReference>
<comment type="caution">
    <text evidence="1">The sequence shown here is derived from an EMBL/GenBank/DDBJ whole genome shotgun (WGS) entry which is preliminary data.</text>
</comment>
<keyword evidence="2" id="KW-1185">Reference proteome</keyword>